<evidence type="ECO:0000256" key="1">
    <source>
        <dbReference type="SAM" id="Phobius"/>
    </source>
</evidence>
<keyword evidence="1" id="KW-0472">Membrane</keyword>
<gene>
    <name evidence="2" type="ORF">ASPWEDRAFT_678861</name>
</gene>
<evidence type="ECO:0000313" key="3">
    <source>
        <dbReference type="Proteomes" id="UP000184383"/>
    </source>
</evidence>
<dbReference type="RefSeq" id="XP_040684758.1">
    <property type="nucleotide sequence ID" value="XM_040838936.1"/>
</dbReference>
<evidence type="ECO:0000313" key="2">
    <source>
        <dbReference type="EMBL" id="OJJ31081.1"/>
    </source>
</evidence>
<protein>
    <submittedName>
        <fullName evidence="2">Uncharacterized protein</fullName>
    </submittedName>
</protein>
<reference evidence="3" key="1">
    <citation type="journal article" date="2017" name="Genome Biol.">
        <title>Comparative genomics reveals high biological diversity and specific adaptations in the industrially and medically important fungal genus Aspergillus.</title>
        <authorList>
            <person name="de Vries R.P."/>
            <person name="Riley R."/>
            <person name="Wiebenga A."/>
            <person name="Aguilar-Osorio G."/>
            <person name="Amillis S."/>
            <person name="Uchima C.A."/>
            <person name="Anderluh G."/>
            <person name="Asadollahi M."/>
            <person name="Askin M."/>
            <person name="Barry K."/>
            <person name="Battaglia E."/>
            <person name="Bayram O."/>
            <person name="Benocci T."/>
            <person name="Braus-Stromeyer S.A."/>
            <person name="Caldana C."/>
            <person name="Canovas D."/>
            <person name="Cerqueira G.C."/>
            <person name="Chen F."/>
            <person name="Chen W."/>
            <person name="Choi C."/>
            <person name="Clum A."/>
            <person name="Dos Santos R.A."/>
            <person name="Damasio A.R."/>
            <person name="Diallinas G."/>
            <person name="Emri T."/>
            <person name="Fekete E."/>
            <person name="Flipphi M."/>
            <person name="Freyberg S."/>
            <person name="Gallo A."/>
            <person name="Gournas C."/>
            <person name="Habgood R."/>
            <person name="Hainaut M."/>
            <person name="Harispe M.L."/>
            <person name="Henrissat B."/>
            <person name="Hilden K.S."/>
            <person name="Hope R."/>
            <person name="Hossain A."/>
            <person name="Karabika E."/>
            <person name="Karaffa L."/>
            <person name="Karanyi Z."/>
            <person name="Krasevec N."/>
            <person name="Kuo A."/>
            <person name="Kusch H."/>
            <person name="LaButti K."/>
            <person name="Lagendijk E.L."/>
            <person name="Lapidus A."/>
            <person name="Levasseur A."/>
            <person name="Lindquist E."/>
            <person name="Lipzen A."/>
            <person name="Logrieco A.F."/>
            <person name="MacCabe A."/>
            <person name="Maekelae M.R."/>
            <person name="Malavazi I."/>
            <person name="Melin P."/>
            <person name="Meyer V."/>
            <person name="Mielnichuk N."/>
            <person name="Miskei M."/>
            <person name="Molnar A.P."/>
            <person name="Mule G."/>
            <person name="Ngan C.Y."/>
            <person name="Orejas M."/>
            <person name="Orosz E."/>
            <person name="Ouedraogo J.P."/>
            <person name="Overkamp K.M."/>
            <person name="Park H.-S."/>
            <person name="Perrone G."/>
            <person name="Piumi F."/>
            <person name="Punt P.J."/>
            <person name="Ram A.F."/>
            <person name="Ramon A."/>
            <person name="Rauscher S."/>
            <person name="Record E."/>
            <person name="Riano-Pachon D.M."/>
            <person name="Robert V."/>
            <person name="Roehrig J."/>
            <person name="Ruller R."/>
            <person name="Salamov A."/>
            <person name="Salih N.S."/>
            <person name="Samson R.A."/>
            <person name="Sandor E."/>
            <person name="Sanguinetti M."/>
            <person name="Schuetze T."/>
            <person name="Sepcic K."/>
            <person name="Shelest E."/>
            <person name="Sherlock G."/>
            <person name="Sophianopoulou V."/>
            <person name="Squina F.M."/>
            <person name="Sun H."/>
            <person name="Susca A."/>
            <person name="Todd R.B."/>
            <person name="Tsang A."/>
            <person name="Unkles S.E."/>
            <person name="van de Wiele N."/>
            <person name="van Rossen-Uffink D."/>
            <person name="Oliveira J.V."/>
            <person name="Vesth T.C."/>
            <person name="Visser J."/>
            <person name="Yu J.-H."/>
            <person name="Zhou M."/>
            <person name="Andersen M.R."/>
            <person name="Archer D.B."/>
            <person name="Baker S.E."/>
            <person name="Benoit I."/>
            <person name="Brakhage A.A."/>
            <person name="Braus G.H."/>
            <person name="Fischer R."/>
            <person name="Frisvad J.C."/>
            <person name="Goldman G.H."/>
            <person name="Houbraken J."/>
            <person name="Oakley B."/>
            <person name="Pocsi I."/>
            <person name="Scazzocchio C."/>
            <person name="Seiboth B."/>
            <person name="vanKuyk P.A."/>
            <person name="Wortman J."/>
            <person name="Dyer P.S."/>
            <person name="Grigoriev I.V."/>
        </authorList>
    </citation>
    <scope>NUCLEOTIDE SEQUENCE [LARGE SCALE GENOMIC DNA]</scope>
    <source>
        <strain evidence="3">DTO 134E9</strain>
    </source>
</reference>
<keyword evidence="1" id="KW-0812">Transmembrane</keyword>
<dbReference type="GeneID" id="63754784"/>
<dbReference type="EMBL" id="KV878216">
    <property type="protein sequence ID" value="OJJ31081.1"/>
    <property type="molecule type" value="Genomic_DNA"/>
</dbReference>
<dbReference type="VEuPathDB" id="FungiDB:ASPWEDRAFT_678861"/>
<keyword evidence="3" id="KW-1185">Reference proteome</keyword>
<accession>A0A1L9R841</accession>
<sequence length="66" mass="7831">MSDDTALILGYRTNFLLLFPSLLFFFLARLGGSYFFCLKSIAYRNVLYILRRKVRLSSLYLKLERL</sequence>
<dbReference type="AlphaFoldDB" id="A0A1L9R841"/>
<name>A0A1L9R841_ASPWE</name>
<proteinExistence type="predicted"/>
<keyword evidence="1" id="KW-1133">Transmembrane helix</keyword>
<feature type="transmembrane region" description="Helical" evidence="1">
    <location>
        <begin position="15"/>
        <end position="37"/>
    </location>
</feature>
<organism evidence="2 3">
    <name type="scientific">Aspergillus wentii DTO 134E9</name>
    <dbReference type="NCBI Taxonomy" id="1073089"/>
    <lineage>
        <taxon>Eukaryota</taxon>
        <taxon>Fungi</taxon>
        <taxon>Dikarya</taxon>
        <taxon>Ascomycota</taxon>
        <taxon>Pezizomycotina</taxon>
        <taxon>Eurotiomycetes</taxon>
        <taxon>Eurotiomycetidae</taxon>
        <taxon>Eurotiales</taxon>
        <taxon>Aspergillaceae</taxon>
        <taxon>Aspergillus</taxon>
        <taxon>Aspergillus subgen. Cremei</taxon>
    </lineage>
</organism>
<dbReference type="Proteomes" id="UP000184383">
    <property type="component" value="Unassembled WGS sequence"/>
</dbReference>